<dbReference type="InterPro" id="IPR040079">
    <property type="entry name" value="Glutathione_S-Trfase"/>
</dbReference>
<dbReference type="PIRSF" id="PIRSF015753">
    <property type="entry name" value="GST"/>
    <property type="match status" value="1"/>
</dbReference>
<dbReference type="SFLD" id="SFLDS00019">
    <property type="entry name" value="Glutathione_Transferase_(cytos"/>
    <property type="match status" value="1"/>
</dbReference>
<comment type="caution">
    <text evidence="2">The sequence shown here is derived from an EMBL/GenBank/DDBJ whole genome shotgun (WGS) entry which is preliminary data.</text>
</comment>
<dbReference type="PANTHER" id="PTHR32419:SF6">
    <property type="entry name" value="GLUTATHIONE S-TRANSFERASE OMEGA-LIKE 1-RELATED"/>
    <property type="match status" value="1"/>
</dbReference>
<feature type="domain" description="GST C-terminal" evidence="1">
    <location>
        <begin position="160"/>
        <end position="284"/>
    </location>
</feature>
<proteinExistence type="predicted"/>
<dbReference type="CDD" id="cd03190">
    <property type="entry name" value="GST_C_Omega_like"/>
    <property type="match status" value="1"/>
</dbReference>
<dbReference type="SUPFAM" id="SSF47616">
    <property type="entry name" value="GST C-terminal domain-like"/>
    <property type="match status" value="1"/>
</dbReference>
<dbReference type="RefSeq" id="WP_271890738.1">
    <property type="nucleotide sequence ID" value="NZ_JAQBIE010000048.1"/>
</dbReference>
<dbReference type="InterPro" id="IPR010987">
    <property type="entry name" value="Glutathione-S-Trfase_C-like"/>
</dbReference>
<dbReference type="InterPro" id="IPR047047">
    <property type="entry name" value="GST_Omega-like_C"/>
</dbReference>
<dbReference type="Proteomes" id="UP001165641">
    <property type="component" value="Unassembled WGS sequence"/>
</dbReference>
<dbReference type="PANTHER" id="PTHR32419">
    <property type="entry name" value="GLUTATHIONYL-HYDROQUINONE REDUCTASE"/>
    <property type="match status" value="1"/>
</dbReference>
<evidence type="ECO:0000259" key="1">
    <source>
        <dbReference type="PROSITE" id="PS50405"/>
    </source>
</evidence>
<gene>
    <name evidence="2" type="ORF">PAF17_19460</name>
</gene>
<protein>
    <submittedName>
        <fullName evidence="2">Glutathione S-transferase family protein</fullName>
    </submittedName>
</protein>
<dbReference type="PROSITE" id="PS50405">
    <property type="entry name" value="GST_CTER"/>
    <property type="match status" value="1"/>
</dbReference>
<dbReference type="Pfam" id="PF13409">
    <property type="entry name" value="GST_N_2"/>
    <property type="match status" value="1"/>
</dbReference>
<organism evidence="2 3">
    <name type="scientific">Paracoccus onchidii</name>
    <dbReference type="NCBI Taxonomy" id="3017813"/>
    <lineage>
        <taxon>Bacteria</taxon>
        <taxon>Pseudomonadati</taxon>
        <taxon>Pseudomonadota</taxon>
        <taxon>Alphaproteobacteria</taxon>
        <taxon>Rhodobacterales</taxon>
        <taxon>Paracoccaceae</taxon>
        <taxon>Paracoccus</taxon>
    </lineage>
</organism>
<dbReference type="InterPro" id="IPR004045">
    <property type="entry name" value="Glutathione_S-Trfase_N"/>
</dbReference>
<keyword evidence="3" id="KW-1185">Reference proteome</keyword>
<accession>A0ABT4ZJZ6</accession>
<dbReference type="InterPro" id="IPR016639">
    <property type="entry name" value="GST_Omega/GSH"/>
</dbReference>
<dbReference type="SFLD" id="SFLDG01148">
    <property type="entry name" value="Xi_(cytGST)"/>
    <property type="match status" value="1"/>
</dbReference>
<evidence type="ECO:0000313" key="3">
    <source>
        <dbReference type="Proteomes" id="UP001165641"/>
    </source>
</evidence>
<dbReference type="SFLD" id="SFLDG01206">
    <property type="entry name" value="Xi.1"/>
    <property type="match status" value="1"/>
</dbReference>
<dbReference type="Pfam" id="PF13410">
    <property type="entry name" value="GST_C_2"/>
    <property type="match status" value="1"/>
</dbReference>
<dbReference type="Gene3D" id="3.40.30.10">
    <property type="entry name" value="Glutaredoxin"/>
    <property type="match status" value="1"/>
</dbReference>
<evidence type="ECO:0000313" key="2">
    <source>
        <dbReference type="EMBL" id="MDB6179643.1"/>
    </source>
</evidence>
<dbReference type="EMBL" id="JAQBIE010000048">
    <property type="protein sequence ID" value="MDB6179643.1"/>
    <property type="molecule type" value="Genomic_DNA"/>
</dbReference>
<sequence length="318" mass="35795">MGMLLDGSWVNDDPEMTGQGGTFQRPHSTFRAAIGDADHPAEAGRYHLFTAPTCPWAHRTLIARRIKKLEAIISVTEADQPKHQGWTFSDGIDDLQPVNGKLYLHQVYSTVVPDFTGRVTVPVLWDRKTHSIVNNESSDILRMLDSAFNDIAPASFDYYPAPLREQIDALNSTLYDTINNGVYRCGFAKSQEAYDAAFDALFSALDTLDDRLGRSRYLIGDQITECDIRLFTTLVRFDAVYVSHFKCNRNRISDFEHLGQYLRDLYQTPGFGDTVDMPQIKRGYFAEHRHINPTGIIPQGPALDFTAPHDRAQMSSAA</sequence>
<dbReference type="InterPro" id="IPR036249">
    <property type="entry name" value="Thioredoxin-like_sf"/>
</dbReference>
<dbReference type="SUPFAM" id="SSF52833">
    <property type="entry name" value="Thioredoxin-like"/>
    <property type="match status" value="1"/>
</dbReference>
<dbReference type="InterPro" id="IPR036282">
    <property type="entry name" value="Glutathione-S-Trfase_C_sf"/>
</dbReference>
<dbReference type="Gene3D" id="1.20.1050.10">
    <property type="match status" value="1"/>
</dbReference>
<name>A0ABT4ZJZ6_9RHOB</name>
<reference evidence="2" key="1">
    <citation type="submission" date="2022-12" db="EMBL/GenBank/DDBJ databases">
        <title>Paracoccus onchidii sp. nov., isolated from a marine invertebrate from the South China Sea.</title>
        <authorList>
            <person name="Xu S."/>
            <person name="Liu Z."/>
            <person name="Xu Y."/>
        </authorList>
    </citation>
    <scope>NUCLEOTIDE SEQUENCE</scope>
    <source>
        <strain evidence="2">Z330</strain>
    </source>
</reference>